<dbReference type="RefSeq" id="WP_386781373.1">
    <property type="nucleotide sequence ID" value="NZ_JBHTIC010000002.1"/>
</dbReference>
<dbReference type="InterPro" id="IPR019861">
    <property type="entry name" value="PorP/SprF_Bacteroidetes"/>
</dbReference>
<reference evidence="3" key="1">
    <citation type="journal article" date="2019" name="Int. J. Syst. Evol. Microbiol.">
        <title>The Global Catalogue of Microorganisms (GCM) 10K type strain sequencing project: providing services to taxonomists for standard genome sequencing and annotation.</title>
        <authorList>
            <consortium name="The Broad Institute Genomics Platform"/>
            <consortium name="The Broad Institute Genome Sequencing Center for Infectious Disease"/>
            <person name="Wu L."/>
            <person name="Ma J."/>
        </authorList>
    </citation>
    <scope>NUCLEOTIDE SEQUENCE [LARGE SCALE GENOMIC DNA]</scope>
    <source>
        <strain evidence="3">CCUG 60022</strain>
    </source>
</reference>
<feature type="signal peptide" evidence="1">
    <location>
        <begin position="1"/>
        <end position="22"/>
    </location>
</feature>
<organism evidence="2 3">
    <name type="scientific">Lutibacter aestuarii</name>
    <dbReference type="NCBI Taxonomy" id="861111"/>
    <lineage>
        <taxon>Bacteria</taxon>
        <taxon>Pseudomonadati</taxon>
        <taxon>Bacteroidota</taxon>
        <taxon>Flavobacteriia</taxon>
        <taxon>Flavobacteriales</taxon>
        <taxon>Flavobacteriaceae</taxon>
        <taxon>Lutibacter</taxon>
    </lineage>
</organism>
<evidence type="ECO:0000313" key="2">
    <source>
        <dbReference type="EMBL" id="MFD0760825.1"/>
    </source>
</evidence>
<protein>
    <submittedName>
        <fullName evidence="2">Type IX secretion system membrane protein PorP/SprF</fullName>
    </submittedName>
</protein>
<accession>A0ABW2Z7F6</accession>
<evidence type="ECO:0000256" key="1">
    <source>
        <dbReference type="SAM" id="SignalP"/>
    </source>
</evidence>
<name>A0ABW2Z7F6_9FLAO</name>
<gene>
    <name evidence="2" type="ORF">ACFQZW_01890</name>
</gene>
<proteinExistence type="predicted"/>
<dbReference type="NCBIfam" id="TIGR03519">
    <property type="entry name" value="T9SS_PorP_fam"/>
    <property type="match status" value="1"/>
</dbReference>
<comment type="caution">
    <text evidence="2">The sequence shown here is derived from an EMBL/GenBank/DDBJ whole genome shotgun (WGS) entry which is preliminary data.</text>
</comment>
<keyword evidence="3" id="KW-1185">Reference proteome</keyword>
<dbReference type="EMBL" id="JBHTIC010000002">
    <property type="protein sequence ID" value="MFD0760825.1"/>
    <property type="molecule type" value="Genomic_DNA"/>
</dbReference>
<keyword evidence="1" id="KW-0732">Signal</keyword>
<dbReference type="Pfam" id="PF11751">
    <property type="entry name" value="PorP_SprF"/>
    <property type="match status" value="1"/>
</dbReference>
<evidence type="ECO:0000313" key="3">
    <source>
        <dbReference type="Proteomes" id="UP001597032"/>
    </source>
</evidence>
<feature type="chain" id="PRO_5046400469" evidence="1">
    <location>
        <begin position="23"/>
        <end position="329"/>
    </location>
</feature>
<sequence>MKNIIKKLVMVSAFLVLLKSNAQQDPLYTQYYNNFSLINPAYSGSHGLFTATANIRSQWAGEAGSPETQSLSLHGPSGKNVGLGLSIVNDKVYVLSETHLYADFSYAIYPTESSTLAFGLKAGGSFLDVDLLKLGMENDPLFTENIHEFNPNIGAGVFYYTDKWYASVSTVNILQSKHYDKNNAIVTSASEEMIFYLSSGYVFNLNDAFKLRPSFMMRAVNGSPLSTDISASILWENKLEFGISHRIDESISGLFQIRLTDNLKIGYTYDATTSKLSNYNTGAHEFSIILNFGNDNNQRKPPFYWMKKANYINQTLENNERQENNLNEN</sequence>
<dbReference type="Proteomes" id="UP001597032">
    <property type="component" value="Unassembled WGS sequence"/>
</dbReference>